<feature type="transmembrane region" description="Helical" evidence="10">
    <location>
        <begin position="84"/>
        <end position="101"/>
    </location>
</feature>
<dbReference type="Pfam" id="PF08282">
    <property type="entry name" value="Hydrolase_3"/>
    <property type="match status" value="1"/>
</dbReference>
<keyword evidence="8 10" id="KW-1133">Transmembrane helix</keyword>
<dbReference type="Pfam" id="PF00689">
    <property type="entry name" value="Cation_ATPase_C"/>
    <property type="match status" value="1"/>
</dbReference>
<sequence>MPKPLNHCHSLSIKQVFEQQKTSFFGLTEEEAEKRLRNFGLNELPKEKPLSSLQIFFLQFKSTLVYILIIAGLISLALGEEVDAYVIFLAVLINVVVGFIQENKAQNALNKLKELVILEAKVIRQDLTKIVRANGLVPGDIIVLEAGDKITADARLIEAKELETSEAALSGESQSIKKQVEKLDRGVVLAERSNMVYTGTVVLKGRAKAVVVATGEKTQLGQIAGMIKDIKEEQTPLQKKLSKFSLNLGVIILVLSFVILITGLFTGESFLVMFNTAVAVAVAAIPEGLVVAVTVILALGMKSLLKKQTLVRKLVAAETLGSTTVICTDKTGTLTEGEMRVTEVVTDSDGLDLINESQKIIKQSLGESFLLMQIAMLCNDATIQNENSDLKNWQILGSSTEKALLLAGAQIGLKKSSLNEKYPRLDEVPFDSERKFMATLHRHDGHNIVYLKGAPEIMLEKSNFVLQDDKEVKIYSDKRKELKSKYERLSRQGLRVLGFAYLKTPKDFQEIKINRPEEYLENLVLVGFVGIKDPLRPMVKETLESTAKAGIKSVIITGDNVMTARAIAEELGIKVDEQNLATGKDLIRWDDKELARKVKKIKIYARVTPNDKLRIVKAWQSHDEVVAMTGDGVNDAPALKQADVGIALGSGSAVTKETADLVLLDNGYHIILAAVERGRVIYDNIKKVVLYLLSDSFSEVILIFLSLFFGLPLPLIPVQILWINLVTDGFPHMALTLEPEEKEVMDEPPQELNKPILDFERKLLIAVISLVTAFTSLGLFYFFWKVMDDLELARTVTFASLGIDSLLYVFSCRTLRHSIFHSHFFRNRYLLVAVAMGAVLQLAAIYLPLFQNLLRTVPLGWMEWSVVLSVSGLVILLIEMIKWIFIVRHKKGL</sequence>
<evidence type="ECO:0000256" key="4">
    <source>
        <dbReference type="ARBA" id="ARBA00022692"/>
    </source>
</evidence>
<evidence type="ECO:0000256" key="9">
    <source>
        <dbReference type="ARBA" id="ARBA00023136"/>
    </source>
</evidence>
<feature type="transmembrane region" description="Helical" evidence="10">
    <location>
        <begin position="763"/>
        <end position="784"/>
    </location>
</feature>
<comment type="similarity">
    <text evidence="2">Belongs to the cation transport ATPase (P-type) (TC 3.A.3) family. Type IIA subfamily.</text>
</comment>
<keyword evidence="9 10" id="KW-0472">Membrane</keyword>
<evidence type="ECO:0000259" key="11">
    <source>
        <dbReference type="SMART" id="SM00831"/>
    </source>
</evidence>
<evidence type="ECO:0000256" key="10">
    <source>
        <dbReference type="SAM" id="Phobius"/>
    </source>
</evidence>
<dbReference type="InterPro" id="IPR023214">
    <property type="entry name" value="HAD_sf"/>
</dbReference>
<gene>
    <name evidence="12" type="ORF">COU22_01960</name>
</gene>
<evidence type="ECO:0000256" key="5">
    <source>
        <dbReference type="ARBA" id="ARBA00022741"/>
    </source>
</evidence>
<dbReference type="SUPFAM" id="SSF81653">
    <property type="entry name" value="Calcium ATPase, transduction domain A"/>
    <property type="match status" value="1"/>
</dbReference>
<dbReference type="AlphaFoldDB" id="A0A2M6WCK5"/>
<comment type="subcellular location">
    <subcellularLocation>
        <location evidence="1">Cell membrane</location>
        <topology evidence="1">Multi-pass membrane protein</topology>
    </subcellularLocation>
</comment>
<dbReference type="PANTHER" id="PTHR43294">
    <property type="entry name" value="SODIUM/POTASSIUM-TRANSPORTING ATPASE SUBUNIT ALPHA"/>
    <property type="match status" value="1"/>
</dbReference>
<dbReference type="Gene3D" id="1.20.1110.10">
    <property type="entry name" value="Calcium-transporting ATPase, transmembrane domain"/>
    <property type="match status" value="1"/>
</dbReference>
<dbReference type="Pfam" id="PF00690">
    <property type="entry name" value="Cation_ATPase_N"/>
    <property type="match status" value="1"/>
</dbReference>
<feature type="transmembrane region" description="Helical" evidence="10">
    <location>
        <begin position="55"/>
        <end position="78"/>
    </location>
</feature>
<keyword evidence="6" id="KW-0067">ATP-binding</keyword>
<dbReference type="Proteomes" id="UP000230543">
    <property type="component" value="Unassembled WGS sequence"/>
</dbReference>
<protein>
    <submittedName>
        <fullName evidence="12">ATPase</fullName>
    </submittedName>
</protein>
<dbReference type="InterPro" id="IPR044492">
    <property type="entry name" value="P_typ_ATPase_HD_dom"/>
</dbReference>
<name>A0A2M6WCK5_9BACT</name>
<dbReference type="Gene3D" id="3.40.50.1000">
    <property type="entry name" value="HAD superfamily/HAD-like"/>
    <property type="match status" value="1"/>
</dbReference>
<dbReference type="PROSITE" id="PS00154">
    <property type="entry name" value="ATPASE_E1_E2"/>
    <property type="match status" value="1"/>
</dbReference>
<dbReference type="Gene3D" id="3.40.1110.10">
    <property type="entry name" value="Calcium-transporting ATPase, cytoplasmic domain N"/>
    <property type="match status" value="1"/>
</dbReference>
<dbReference type="PANTHER" id="PTHR43294:SF21">
    <property type="entry name" value="CATION TRANSPORTING ATPASE"/>
    <property type="match status" value="1"/>
</dbReference>
<evidence type="ECO:0000313" key="12">
    <source>
        <dbReference type="EMBL" id="PIT90475.1"/>
    </source>
</evidence>
<keyword evidence="7" id="KW-1278">Translocase</keyword>
<dbReference type="SUPFAM" id="SSF81665">
    <property type="entry name" value="Calcium ATPase, transmembrane domain M"/>
    <property type="match status" value="1"/>
</dbReference>
<accession>A0A2M6WCK5</accession>
<keyword evidence="5" id="KW-0547">Nucleotide-binding</keyword>
<dbReference type="InterPro" id="IPR050510">
    <property type="entry name" value="Cation_transp_ATPase_P-type"/>
</dbReference>
<dbReference type="InterPro" id="IPR004014">
    <property type="entry name" value="ATPase_P-typ_cation-transptr_N"/>
</dbReference>
<keyword evidence="4 10" id="KW-0812">Transmembrane</keyword>
<dbReference type="InterPro" id="IPR023298">
    <property type="entry name" value="ATPase_P-typ_TM_dom_sf"/>
</dbReference>
<dbReference type="Pfam" id="PF13246">
    <property type="entry name" value="Cation_ATPase"/>
    <property type="match status" value="1"/>
</dbReference>
<dbReference type="Gene3D" id="2.70.150.10">
    <property type="entry name" value="Calcium-transporting ATPase, cytoplasmic transduction domain A"/>
    <property type="match status" value="1"/>
</dbReference>
<dbReference type="GO" id="GO:0005524">
    <property type="term" value="F:ATP binding"/>
    <property type="evidence" value="ECO:0007669"/>
    <property type="project" value="UniProtKB-KW"/>
</dbReference>
<evidence type="ECO:0000256" key="6">
    <source>
        <dbReference type="ARBA" id="ARBA00022840"/>
    </source>
</evidence>
<dbReference type="InterPro" id="IPR018303">
    <property type="entry name" value="ATPase_P-typ_P_site"/>
</dbReference>
<dbReference type="Pfam" id="PF00122">
    <property type="entry name" value="E1-E2_ATPase"/>
    <property type="match status" value="1"/>
</dbReference>
<dbReference type="NCBIfam" id="TIGR01494">
    <property type="entry name" value="ATPase_P-type"/>
    <property type="match status" value="2"/>
</dbReference>
<proteinExistence type="inferred from homology"/>
<organism evidence="12 13">
    <name type="scientific">Candidatus Komeilibacteria bacterium CG10_big_fil_rev_8_21_14_0_10_41_13</name>
    <dbReference type="NCBI Taxonomy" id="1974476"/>
    <lineage>
        <taxon>Bacteria</taxon>
        <taxon>Candidatus Komeiliibacteriota</taxon>
    </lineage>
</organism>
<feature type="transmembrane region" description="Helical" evidence="10">
    <location>
        <begin position="277"/>
        <end position="299"/>
    </location>
</feature>
<dbReference type="SUPFAM" id="SSF81660">
    <property type="entry name" value="Metal cation-transporting ATPase, ATP-binding domain N"/>
    <property type="match status" value="1"/>
</dbReference>
<evidence type="ECO:0000256" key="3">
    <source>
        <dbReference type="ARBA" id="ARBA00022475"/>
    </source>
</evidence>
<dbReference type="InterPro" id="IPR023299">
    <property type="entry name" value="ATPase_P-typ_cyto_dom_N"/>
</dbReference>
<dbReference type="GO" id="GO:0005886">
    <property type="term" value="C:plasma membrane"/>
    <property type="evidence" value="ECO:0007669"/>
    <property type="project" value="UniProtKB-SubCell"/>
</dbReference>
<dbReference type="SFLD" id="SFLDS00003">
    <property type="entry name" value="Haloacid_Dehalogenase"/>
    <property type="match status" value="1"/>
</dbReference>
<dbReference type="InterPro" id="IPR036412">
    <property type="entry name" value="HAD-like_sf"/>
</dbReference>
<dbReference type="SFLD" id="SFLDF00027">
    <property type="entry name" value="p-type_atpase"/>
    <property type="match status" value="1"/>
</dbReference>
<evidence type="ECO:0000313" key="13">
    <source>
        <dbReference type="Proteomes" id="UP000230543"/>
    </source>
</evidence>
<dbReference type="InterPro" id="IPR001757">
    <property type="entry name" value="P_typ_ATPase"/>
</dbReference>
<dbReference type="PRINTS" id="PR00120">
    <property type="entry name" value="HATPASE"/>
</dbReference>
<dbReference type="GO" id="GO:0016887">
    <property type="term" value="F:ATP hydrolysis activity"/>
    <property type="evidence" value="ECO:0007669"/>
    <property type="project" value="InterPro"/>
</dbReference>
<dbReference type="InterPro" id="IPR008250">
    <property type="entry name" value="ATPase_P-typ_transduc_dom_A_sf"/>
</dbReference>
<feature type="transmembrane region" description="Helical" evidence="10">
    <location>
        <begin position="244"/>
        <end position="265"/>
    </location>
</feature>
<dbReference type="InterPro" id="IPR059000">
    <property type="entry name" value="ATPase_P-type_domA"/>
</dbReference>
<dbReference type="SFLD" id="SFLDG00002">
    <property type="entry name" value="C1.7:_P-type_atpase_like"/>
    <property type="match status" value="1"/>
</dbReference>
<reference evidence="13" key="1">
    <citation type="submission" date="2017-09" db="EMBL/GenBank/DDBJ databases">
        <title>Depth-based differentiation of microbial function through sediment-hosted aquifers and enrichment of novel symbionts in the deep terrestrial subsurface.</title>
        <authorList>
            <person name="Probst A.J."/>
            <person name="Ladd B."/>
            <person name="Jarett J.K."/>
            <person name="Geller-Mcgrath D.E."/>
            <person name="Sieber C.M.K."/>
            <person name="Emerson J.B."/>
            <person name="Anantharaman K."/>
            <person name="Thomas B.C."/>
            <person name="Malmstrom R."/>
            <person name="Stieglmeier M."/>
            <person name="Klingl A."/>
            <person name="Woyke T."/>
            <person name="Ryan C.M."/>
            <person name="Banfield J.F."/>
        </authorList>
    </citation>
    <scope>NUCLEOTIDE SEQUENCE [LARGE SCALE GENOMIC DNA]</scope>
</reference>
<dbReference type="SMART" id="SM00831">
    <property type="entry name" value="Cation_ATPase_N"/>
    <property type="match status" value="1"/>
</dbReference>
<evidence type="ECO:0000256" key="7">
    <source>
        <dbReference type="ARBA" id="ARBA00022967"/>
    </source>
</evidence>
<evidence type="ECO:0000256" key="1">
    <source>
        <dbReference type="ARBA" id="ARBA00004651"/>
    </source>
</evidence>
<feature type="domain" description="Cation-transporting P-type ATPase N-terminal" evidence="11">
    <location>
        <begin position="7"/>
        <end position="80"/>
    </location>
</feature>
<dbReference type="InterPro" id="IPR006068">
    <property type="entry name" value="ATPase_P-typ_cation-transptr_C"/>
</dbReference>
<comment type="caution">
    <text evidence="12">The sequence shown here is derived from an EMBL/GenBank/DDBJ whole genome shotgun (WGS) entry which is preliminary data.</text>
</comment>
<evidence type="ECO:0000256" key="8">
    <source>
        <dbReference type="ARBA" id="ARBA00022989"/>
    </source>
</evidence>
<feature type="transmembrane region" description="Helical" evidence="10">
    <location>
        <begin position="828"/>
        <end position="849"/>
    </location>
</feature>
<dbReference type="EMBL" id="PFBO01000061">
    <property type="protein sequence ID" value="PIT90475.1"/>
    <property type="molecule type" value="Genomic_DNA"/>
</dbReference>
<feature type="transmembrane region" description="Helical" evidence="10">
    <location>
        <begin position="861"/>
        <end position="885"/>
    </location>
</feature>
<keyword evidence="3" id="KW-1003">Cell membrane</keyword>
<dbReference type="SUPFAM" id="SSF56784">
    <property type="entry name" value="HAD-like"/>
    <property type="match status" value="1"/>
</dbReference>
<evidence type="ECO:0000256" key="2">
    <source>
        <dbReference type="ARBA" id="ARBA00005675"/>
    </source>
</evidence>
<dbReference type="PRINTS" id="PR00119">
    <property type="entry name" value="CATATPASE"/>
</dbReference>